<dbReference type="PANTHER" id="PTHR47718">
    <property type="entry name" value="OS01G0519700 PROTEIN"/>
    <property type="match status" value="1"/>
</dbReference>
<evidence type="ECO:0000256" key="2">
    <source>
        <dbReference type="ARBA" id="ARBA00022771"/>
    </source>
</evidence>
<accession>A0A2K3PRH2</accession>
<feature type="compositionally biased region" description="Polar residues" evidence="5">
    <location>
        <begin position="683"/>
        <end position="692"/>
    </location>
</feature>
<dbReference type="GO" id="GO:0008270">
    <property type="term" value="F:zinc ion binding"/>
    <property type="evidence" value="ECO:0007669"/>
    <property type="project" value="UniProtKB-KW"/>
</dbReference>
<evidence type="ECO:0000256" key="1">
    <source>
        <dbReference type="ARBA" id="ARBA00022723"/>
    </source>
</evidence>
<feature type="region of interest" description="Disordered" evidence="5">
    <location>
        <begin position="679"/>
        <end position="742"/>
    </location>
</feature>
<gene>
    <name evidence="7" type="ORF">L195_g014641</name>
</gene>
<dbReference type="InterPro" id="IPR007527">
    <property type="entry name" value="Znf_SWIM"/>
</dbReference>
<dbReference type="AlphaFoldDB" id="A0A2K3PRH2"/>
<dbReference type="EMBL" id="ASHM01009760">
    <property type="protein sequence ID" value="PNY17886.1"/>
    <property type="molecule type" value="Genomic_DNA"/>
</dbReference>
<comment type="caution">
    <text evidence="7">The sequence shown here is derived from an EMBL/GenBank/DDBJ whole genome shotgun (WGS) entry which is preliminary data.</text>
</comment>
<feature type="domain" description="SWIM-type" evidence="6">
    <location>
        <begin position="547"/>
        <end position="583"/>
    </location>
</feature>
<dbReference type="PANTHER" id="PTHR47718:SF2">
    <property type="entry name" value="PROTEIN FAR1-RELATED SEQUENCE 5-LIKE"/>
    <property type="match status" value="1"/>
</dbReference>
<protein>
    <submittedName>
        <fullName evidence="7">Protein FAR1-related sequence 5-like</fullName>
    </submittedName>
</protein>
<name>A0A2K3PRH2_TRIPR</name>
<sequence>MNIESSIHRPWLEEQFQANRLPMDSVVPQETMSMDNELEWQPQLGKLFNTWEEAWEFWKDYGGKIGFNVRRQYFNPDKHGMILSARYVCSKEGVRKPDKRDRLTSNRRFQTRTGCPVKMGIKYLKDIAKYKIHDFFDKHNHELHLPETTHMLASQRNLSKIQAHEIDLADDAGIKQRALFELMSRQVGGRENLGYTRVDQKNYLRIKRLKNMAYGEVGSLLQHFQQKCIENPSFYHGIQLDIDEQITNIFWADARMIMDYEYFGDVVTLDTTYSTNNAYRPLAIFAGFNHFRGVVIFGAALLYDETAESFEWLFREFLKAHKSKKPQTVFTDQDHAMAKALREVMPETYHGLCTWHLMQNVLKHLGHLMKNGSNLLRDIKFCMYKYLEAADFERAWDKMVDDYKLDVIDWTSSLYKIKEKWAKCYMKNAMSIGMRSTQLSESFNADLKTCLNLDLDIIQFFKHFDRVVNDKRYNELQCEFESRQKLPRLKMEYSPLLQQAAHTYTLQLFDLFQKEYDKYSAAYIKERKEGEITLEFLIGMCNEDEEFKVLFGPSAGTISCSCRKFETFGILCCHAIKVLDVNDIKSIPNQYILKRWTREAKIGCVKDTHGRNVQEDVNLDSAQWYREVCPKLVRIATSASDCKEARIFVENAIRELSKQVYDICGKNLELVNDEADASPTLCVPNTNQQNLQGKGLKRRTGVKNFRKRPKSRIERQSKKKRGGQMSNTSQNRGKENVDSNGMFGVSSSQPLQFVSNIHAYGGNEKVVSNGMFGVSSSQPLQFVSNSHGFTTLLMEPQNDSYLLHPLSVDFHQVSNHMSEWLPQPHRES</sequence>
<dbReference type="PROSITE" id="PS50966">
    <property type="entry name" value="ZF_SWIM"/>
    <property type="match status" value="1"/>
</dbReference>
<evidence type="ECO:0000313" key="7">
    <source>
        <dbReference type="EMBL" id="PNY17886.1"/>
    </source>
</evidence>
<evidence type="ECO:0000256" key="4">
    <source>
        <dbReference type="PROSITE-ProRule" id="PRU00325"/>
    </source>
</evidence>
<dbReference type="InterPro" id="IPR004330">
    <property type="entry name" value="FAR1_DNA_bnd_dom"/>
</dbReference>
<dbReference type="Pfam" id="PF03101">
    <property type="entry name" value="FAR1"/>
    <property type="match status" value="1"/>
</dbReference>
<evidence type="ECO:0000256" key="5">
    <source>
        <dbReference type="SAM" id="MobiDB-lite"/>
    </source>
</evidence>
<dbReference type="STRING" id="57577.A0A2K3PRH2"/>
<reference evidence="7 8" key="2">
    <citation type="journal article" date="2017" name="Front. Plant Sci.">
        <title>Gene Classification and Mining of Molecular Markers Useful in Red Clover (Trifolium pratense) Breeding.</title>
        <authorList>
            <person name="Istvanek J."/>
            <person name="Dluhosova J."/>
            <person name="Dluhos P."/>
            <person name="Patkova L."/>
            <person name="Nedelnik J."/>
            <person name="Repkova J."/>
        </authorList>
    </citation>
    <scope>NUCLEOTIDE SEQUENCE [LARGE SCALE GENOMIC DNA]</scope>
    <source>
        <strain evidence="8">cv. Tatra</strain>
        <tissue evidence="7">Young leaves</tissue>
    </source>
</reference>
<dbReference type="InterPro" id="IPR018289">
    <property type="entry name" value="MULE_transposase_dom"/>
</dbReference>
<dbReference type="Proteomes" id="UP000236291">
    <property type="component" value="Unassembled WGS sequence"/>
</dbReference>
<dbReference type="Pfam" id="PF10551">
    <property type="entry name" value="MULE"/>
    <property type="match status" value="1"/>
</dbReference>
<organism evidence="7 8">
    <name type="scientific">Trifolium pratense</name>
    <name type="common">Red clover</name>
    <dbReference type="NCBI Taxonomy" id="57577"/>
    <lineage>
        <taxon>Eukaryota</taxon>
        <taxon>Viridiplantae</taxon>
        <taxon>Streptophyta</taxon>
        <taxon>Embryophyta</taxon>
        <taxon>Tracheophyta</taxon>
        <taxon>Spermatophyta</taxon>
        <taxon>Magnoliopsida</taxon>
        <taxon>eudicotyledons</taxon>
        <taxon>Gunneridae</taxon>
        <taxon>Pentapetalae</taxon>
        <taxon>rosids</taxon>
        <taxon>fabids</taxon>
        <taxon>Fabales</taxon>
        <taxon>Fabaceae</taxon>
        <taxon>Papilionoideae</taxon>
        <taxon>50 kb inversion clade</taxon>
        <taxon>NPAAA clade</taxon>
        <taxon>Hologalegina</taxon>
        <taxon>IRL clade</taxon>
        <taxon>Trifolieae</taxon>
        <taxon>Trifolium</taxon>
    </lineage>
</organism>
<feature type="compositionally biased region" description="Basic residues" evidence="5">
    <location>
        <begin position="695"/>
        <end position="710"/>
    </location>
</feature>
<keyword evidence="2 4" id="KW-0863">Zinc-finger</keyword>
<keyword evidence="1" id="KW-0479">Metal-binding</keyword>
<evidence type="ECO:0000259" key="6">
    <source>
        <dbReference type="PROSITE" id="PS50966"/>
    </source>
</evidence>
<evidence type="ECO:0000256" key="3">
    <source>
        <dbReference type="ARBA" id="ARBA00022833"/>
    </source>
</evidence>
<dbReference type="InterPro" id="IPR006564">
    <property type="entry name" value="Znf_PMZ"/>
</dbReference>
<evidence type="ECO:0000313" key="8">
    <source>
        <dbReference type="Proteomes" id="UP000236291"/>
    </source>
</evidence>
<dbReference type="Pfam" id="PF04434">
    <property type="entry name" value="SWIM"/>
    <property type="match status" value="1"/>
</dbReference>
<keyword evidence="3" id="KW-0862">Zinc</keyword>
<proteinExistence type="predicted"/>
<dbReference type="SMART" id="SM00575">
    <property type="entry name" value="ZnF_PMZ"/>
    <property type="match status" value="1"/>
</dbReference>
<reference evidence="7 8" key="1">
    <citation type="journal article" date="2014" name="Am. J. Bot.">
        <title>Genome assembly and annotation for red clover (Trifolium pratense; Fabaceae).</title>
        <authorList>
            <person name="Istvanek J."/>
            <person name="Jaros M."/>
            <person name="Krenek A."/>
            <person name="Repkova J."/>
        </authorList>
    </citation>
    <scope>NUCLEOTIDE SEQUENCE [LARGE SCALE GENOMIC DNA]</scope>
    <source>
        <strain evidence="8">cv. Tatra</strain>
        <tissue evidence="7">Young leaves</tissue>
    </source>
</reference>